<comment type="caution">
    <text evidence="7">The sequence shown here is derived from an EMBL/GenBank/DDBJ whole genome shotgun (WGS) entry which is preliminary data.</text>
</comment>
<comment type="similarity">
    <text evidence="1">Belongs to the LysR transcriptional regulatory family.</text>
</comment>
<dbReference type="EMBL" id="BBYQ01000234">
    <property type="protein sequence ID" value="GAP33281.1"/>
    <property type="molecule type" value="Genomic_DNA"/>
</dbReference>
<dbReference type="SUPFAM" id="SSF46785">
    <property type="entry name" value="Winged helix' DNA-binding domain"/>
    <property type="match status" value="1"/>
</dbReference>
<dbReference type="GO" id="GO:0003677">
    <property type="term" value="F:DNA binding"/>
    <property type="evidence" value="ECO:0007669"/>
    <property type="project" value="UniProtKB-KW"/>
</dbReference>
<dbReference type="GO" id="GO:0003700">
    <property type="term" value="F:DNA-binding transcription factor activity"/>
    <property type="evidence" value="ECO:0007669"/>
    <property type="project" value="InterPro"/>
</dbReference>
<protein>
    <submittedName>
        <fullName evidence="7">LysR family transcriptional regulator</fullName>
    </submittedName>
</protein>
<organism evidence="7 8">
    <name type="scientific">Nocardia seriolae</name>
    <dbReference type="NCBI Taxonomy" id="37332"/>
    <lineage>
        <taxon>Bacteria</taxon>
        <taxon>Bacillati</taxon>
        <taxon>Actinomycetota</taxon>
        <taxon>Actinomycetes</taxon>
        <taxon>Mycobacteriales</taxon>
        <taxon>Nocardiaceae</taxon>
        <taxon>Nocardia</taxon>
    </lineage>
</organism>
<keyword evidence="3" id="KW-0238">DNA-binding</keyword>
<feature type="domain" description="HTH lysR-type" evidence="6">
    <location>
        <begin position="2"/>
        <end position="59"/>
    </location>
</feature>
<dbReference type="PRINTS" id="PR00039">
    <property type="entry name" value="HTHLYSR"/>
</dbReference>
<keyword evidence="4" id="KW-0010">Activator</keyword>
<dbReference type="Pfam" id="PF00126">
    <property type="entry name" value="HTH_1"/>
    <property type="match status" value="1"/>
</dbReference>
<keyword evidence="2" id="KW-0805">Transcription regulation</keyword>
<dbReference type="SUPFAM" id="SSF53850">
    <property type="entry name" value="Periplasmic binding protein-like II"/>
    <property type="match status" value="1"/>
</dbReference>
<dbReference type="GO" id="GO:0032993">
    <property type="term" value="C:protein-DNA complex"/>
    <property type="evidence" value="ECO:0007669"/>
    <property type="project" value="TreeGrafter"/>
</dbReference>
<dbReference type="InterPro" id="IPR036390">
    <property type="entry name" value="WH_DNA-bd_sf"/>
</dbReference>
<dbReference type="PROSITE" id="PS50931">
    <property type="entry name" value="HTH_LYSR"/>
    <property type="match status" value="1"/>
</dbReference>
<keyword evidence="5" id="KW-0804">Transcription</keyword>
<dbReference type="PANTHER" id="PTHR30346">
    <property type="entry name" value="TRANSCRIPTIONAL DUAL REGULATOR HCAR-RELATED"/>
    <property type="match status" value="1"/>
</dbReference>
<dbReference type="InterPro" id="IPR000847">
    <property type="entry name" value="LysR_HTH_N"/>
</dbReference>
<dbReference type="FunFam" id="1.10.10.10:FF:000001">
    <property type="entry name" value="LysR family transcriptional regulator"/>
    <property type="match status" value="1"/>
</dbReference>
<evidence type="ECO:0000313" key="8">
    <source>
        <dbReference type="Proteomes" id="UP000037179"/>
    </source>
</evidence>
<dbReference type="AlphaFoldDB" id="A0A0B8NN11"/>
<dbReference type="RefSeq" id="WP_033091599.1">
    <property type="nucleotide sequence ID" value="NZ_AP017900.1"/>
</dbReference>
<evidence type="ECO:0000259" key="6">
    <source>
        <dbReference type="PROSITE" id="PS50931"/>
    </source>
</evidence>
<evidence type="ECO:0000256" key="5">
    <source>
        <dbReference type="ARBA" id="ARBA00023163"/>
    </source>
</evidence>
<dbReference type="Gene3D" id="1.10.10.10">
    <property type="entry name" value="Winged helix-like DNA-binding domain superfamily/Winged helix DNA-binding domain"/>
    <property type="match status" value="1"/>
</dbReference>
<evidence type="ECO:0000256" key="4">
    <source>
        <dbReference type="ARBA" id="ARBA00023159"/>
    </source>
</evidence>
<keyword evidence="8" id="KW-1185">Reference proteome</keyword>
<dbReference type="Proteomes" id="UP000037179">
    <property type="component" value="Unassembled WGS sequence"/>
</dbReference>
<accession>A0A0B8NN11</accession>
<dbReference type="PANTHER" id="PTHR30346:SF29">
    <property type="entry name" value="LYSR SUBSTRATE-BINDING"/>
    <property type="match status" value="1"/>
</dbReference>
<dbReference type="InterPro" id="IPR005119">
    <property type="entry name" value="LysR_subst-bd"/>
</dbReference>
<gene>
    <name evidence="7" type="ORF">NSK11_contig00234-0001</name>
</gene>
<proteinExistence type="inferred from homology"/>
<dbReference type="InterPro" id="IPR036388">
    <property type="entry name" value="WH-like_DNA-bd_sf"/>
</dbReference>
<evidence type="ECO:0000256" key="2">
    <source>
        <dbReference type="ARBA" id="ARBA00023015"/>
    </source>
</evidence>
<reference evidence="7 8" key="2">
    <citation type="journal article" date="2016" name="Genome Announc.">
        <title>Draft Genome Sequence of Erythromycin- and Oxytetracycline-Sensitive Nocardia seriolae Strain U-1 (NBRC 110359).</title>
        <authorList>
            <person name="Imajoh M."/>
            <person name="Sukeda M."/>
            <person name="Shimizu M."/>
            <person name="Yamane J."/>
            <person name="Ohnishi K."/>
            <person name="Oshima S."/>
        </authorList>
    </citation>
    <scope>NUCLEOTIDE SEQUENCE [LARGE SCALE GENOMIC DNA]</scope>
    <source>
        <strain evidence="7 8">U-1</strain>
    </source>
</reference>
<evidence type="ECO:0000313" key="7">
    <source>
        <dbReference type="EMBL" id="GAP33281.1"/>
    </source>
</evidence>
<name>A0A0B8NN11_9NOCA</name>
<dbReference type="Pfam" id="PF03466">
    <property type="entry name" value="LysR_substrate"/>
    <property type="match status" value="1"/>
</dbReference>
<dbReference type="Gene3D" id="3.40.190.10">
    <property type="entry name" value="Periplasmic binding protein-like II"/>
    <property type="match status" value="2"/>
</dbReference>
<evidence type="ECO:0000256" key="3">
    <source>
        <dbReference type="ARBA" id="ARBA00023125"/>
    </source>
</evidence>
<sequence>MLEVRQLKIFRAVARTGSYSAAARHLGYTQPAISQQIKAMERQLGTALVTRSGHQLQLTEAGEALCRHAATVLGSLDAAEAEIRALTELKAGKVRLAAFPSACSLLVPKTIARSQADEPNLKIALVEAEPPESVAMLRAGECEIALIFDYPEGRVPDCESACGAGSPDLSELGVRPLFTDRLRVLLPPGHPLAGAGRVTPVQLSELSKEKWIAGCPQCRGHLIDVCAEAGFHPDIVFATENLGAVVGLVAEGLGVALATELALSGVPAIGSVRSVPVEPTMERRILAVTLPKLEKVPAVRAVIDELQATVAFVETAVTA</sequence>
<dbReference type="CDD" id="cd08423">
    <property type="entry name" value="PBP2_LTTR_like_6"/>
    <property type="match status" value="1"/>
</dbReference>
<evidence type="ECO:0000256" key="1">
    <source>
        <dbReference type="ARBA" id="ARBA00009437"/>
    </source>
</evidence>
<reference evidence="8" key="1">
    <citation type="submission" date="2015-07" db="EMBL/GenBank/DDBJ databases">
        <title>Nocardia seriolae U-1 whole genome shotgun sequence.</title>
        <authorList>
            <person name="Imajoh M."/>
            <person name="Fukumoto Y."/>
            <person name="Sukeda M."/>
            <person name="Yamane J."/>
            <person name="Yamasaki K."/>
            <person name="Shimizu M."/>
            <person name="Ohnishi K."/>
            <person name="Oshima S."/>
        </authorList>
    </citation>
    <scope>NUCLEOTIDE SEQUENCE [LARGE SCALE GENOMIC DNA]</scope>
    <source>
        <strain evidence="8">U-1</strain>
    </source>
</reference>
<dbReference type="GeneID" id="93375078"/>